<evidence type="ECO:0000256" key="7">
    <source>
        <dbReference type="ARBA" id="ARBA00022771"/>
    </source>
</evidence>
<keyword evidence="5 14" id="KW-0479">Metal-binding</keyword>
<evidence type="ECO:0000256" key="11">
    <source>
        <dbReference type="ARBA" id="ARBA00023204"/>
    </source>
</evidence>
<dbReference type="GO" id="GO:0005675">
    <property type="term" value="C:transcription factor TFIIH holo complex"/>
    <property type="evidence" value="ECO:0007669"/>
    <property type="project" value="UniProtKB-UniRule"/>
</dbReference>
<name>A0A642V2W3_9ASCO</name>
<gene>
    <name evidence="16" type="ORF">TRICI_003566</name>
</gene>
<evidence type="ECO:0000256" key="12">
    <source>
        <dbReference type="ARBA" id="ARBA00023242"/>
    </source>
</evidence>
<dbReference type="Pfam" id="PF03850">
    <property type="entry name" value="Tfb4"/>
    <property type="match status" value="1"/>
</dbReference>
<proteinExistence type="inferred from homology"/>
<feature type="compositionally biased region" description="Polar residues" evidence="15">
    <location>
        <begin position="291"/>
        <end position="311"/>
    </location>
</feature>
<evidence type="ECO:0000256" key="13">
    <source>
        <dbReference type="ARBA" id="ARBA00033341"/>
    </source>
</evidence>
<evidence type="ECO:0000256" key="9">
    <source>
        <dbReference type="ARBA" id="ARBA00023015"/>
    </source>
</evidence>
<feature type="region of interest" description="Disordered" evidence="15">
    <location>
        <begin position="279"/>
        <end position="311"/>
    </location>
</feature>
<keyword evidence="17" id="KW-1185">Reference proteome</keyword>
<feature type="compositionally biased region" description="Basic residues" evidence="15">
    <location>
        <begin position="279"/>
        <end position="289"/>
    </location>
</feature>
<keyword evidence="12 14" id="KW-0539">Nucleus</keyword>
<dbReference type="GO" id="GO:0000439">
    <property type="term" value="C:transcription factor TFIIH core complex"/>
    <property type="evidence" value="ECO:0007669"/>
    <property type="project" value="UniProtKB-UniRule"/>
</dbReference>
<evidence type="ECO:0000256" key="10">
    <source>
        <dbReference type="ARBA" id="ARBA00023163"/>
    </source>
</evidence>
<dbReference type="GO" id="GO:0008270">
    <property type="term" value="F:zinc ion binding"/>
    <property type="evidence" value="ECO:0007669"/>
    <property type="project" value="UniProtKB-KW"/>
</dbReference>
<comment type="subcellular location">
    <subcellularLocation>
        <location evidence="2 14">Nucleus</location>
    </subcellularLocation>
</comment>
<dbReference type="InterPro" id="IPR004600">
    <property type="entry name" value="TFIIH_Tfb4/GTF2H3"/>
</dbReference>
<dbReference type="VEuPathDB" id="FungiDB:TRICI_003566"/>
<evidence type="ECO:0000256" key="2">
    <source>
        <dbReference type="ARBA" id="ARBA00004123"/>
    </source>
</evidence>
<evidence type="ECO:0000256" key="5">
    <source>
        <dbReference type="ARBA" id="ARBA00022723"/>
    </source>
</evidence>
<evidence type="ECO:0000313" key="16">
    <source>
        <dbReference type="EMBL" id="KAA8912237.1"/>
    </source>
</evidence>
<dbReference type="OrthoDB" id="17307at2759"/>
<keyword evidence="6 14" id="KW-0227">DNA damage</keyword>
<comment type="subunit">
    <text evidence="14">Component of the 7-subunit TFIIH core complex composed of XPB/SSL2, XPD/RAD3, SSL1, TFB1, TFB2, TFB4 and TFB5, which is active in NER. The core complex associates with the 3-subunit CTD-kinase module TFIIK composed of CCL1, KIN28 and TFB3 to form the 10-subunit holoenzyme (holo-TFIIH) active in transcription.</text>
</comment>
<dbReference type="GO" id="GO:0006355">
    <property type="term" value="P:regulation of DNA-templated transcription"/>
    <property type="evidence" value="ECO:0007669"/>
    <property type="project" value="InterPro"/>
</dbReference>
<evidence type="ECO:0000256" key="14">
    <source>
        <dbReference type="RuleBase" id="RU368090"/>
    </source>
</evidence>
<organism evidence="16 17">
    <name type="scientific">Trichomonascus ciferrii</name>
    <dbReference type="NCBI Taxonomy" id="44093"/>
    <lineage>
        <taxon>Eukaryota</taxon>
        <taxon>Fungi</taxon>
        <taxon>Dikarya</taxon>
        <taxon>Ascomycota</taxon>
        <taxon>Saccharomycotina</taxon>
        <taxon>Dipodascomycetes</taxon>
        <taxon>Dipodascales</taxon>
        <taxon>Trichomonascaceae</taxon>
        <taxon>Trichomonascus</taxon>
        <taxon>Trichomonascus ciferrii complex</taxon>
    </lineage>
</organism>
<evidence type="ECO:0000313" key="17">
    <source>
        <dbReference type="Proteomes" id="UP000761534"/>
    </source>
</evidence>
<keyword evidence="7 14" id="KW-0863">Zinc-finger</keyword>
<keyword evidence="11 14" id="KW-0234">DNA repair</keyword>
<keyword evidence="8 14" id="KW-0862">Zinc</keyword>
<evidence type="ECO:0000256" key="1">
    <source>
        <dbReference type="ARBA" id="ARBA00002817"/>
    </source>
</evidence>
<evidence type="ECO:0000256" key="6">
    <source>
        <dbReference type="ARBA" id="ARBA00022763"/>
    </source>
</evidence>
<comment type="similarity">
    <text evidence="3 14">Belongs to the TFB4 family.</text>
</comment>
<dbReference type="EMBL" id="SWFS01000260">
    <property type="protein sequence ID" value="KAA8912237.1"/>
    <property type="molecule type" value="Genomic_DNA"/>
</dbReference>
<protein>
    <recommendedName>
        <fullName evidence="4 14">General transcription and DNA repair factor IIH subunit TFB4</fullName>
        <shortName evidence="14">TFIIH subunit TFB4</shortName>
    </recommendedName>
    <alternativeName>
        <fullName evidence="13 14">RNA polymerase II transcription factor B subunit 4</fullName>
    </alternativeName>
</protein>
<dbReference type="Gene3D" id="3.40.50.410">
    <property type="entry name" value="von Willebrand factor, type A domain"/>
    <property type="match status" value="1"/>
</dbReference>
<keyword evidence="10 14" id="KW-0804">Transcription</keyword>
<evidence type="ECO:0000256" key="15">
    <source>
        <dbReference type="SAM" id="MobiDB-lite"/>
    </source>
</evidence>
<evidence type="ECO:0000256" key="3">
    <source>
        <dbReference type="ARBA" id="ARBA00005273"/>
    </source>
</evidence>
<keyword evidence="9 14" id="KW-0805">Transcription regulation</keyword>
<evidence type="ECO:0000256" key="8">
    <source>
        <dbReference type="ARBA" id="ARBA00022833"/>
    </source>
</evidence>
<dbReference type="PANTHER" id="PTHR12831">
    <property type="entry name" value="TRANSCRIPTION INITIATION FACTOR IIH TFIIH , POLYPEPTIDE 3-RELATED"/>
    <property type="match status" value="1"/>
</dbReference>
<dbReference type="InterPro" id="IPR036465">
    <property type="entry name" value="vWFA_dom_sf"/>
</dbReference>
<dbReference type="GO" id="GO:0006289">
    <property type="term" value="P:nucleotide-excision repair"/>
    <property type="evidence" value="ECO:0007669"/>
    <property type="project" value="UniProtKB-UniRule"/>
</dbReference>
<comment type="function">
    <text evidence="1 14">Component of the general transcription and DNA repair factor IIH (TFIIH) core complex, which is involved in general and transcription-coupled nucleotide excision repair (NER) of damaged DNA and, when complexed to TFIIK, in RNA transcription by RNA polymerase II. In NER, TFIIH acts by opening DNA around the lesion to allow the excision of the damaged oligonucleotide and its replacement by a new DNA fragment. In transcription, TFIIH has an essential role in transcription initiation. When the pre-initiation complex (PIC) has been established, TFIIH is required for promoter opening and promoter escape. Phosphorylation of the C-terminal tail (CTD) of the largest subunit of RNA polymerase II by the kinase module TFIIK controls the initiation of transcription.</text>
</comment>
<dbReference type="PANTHER" id="PTHR12831:SF0">
    <property type="entry name" value="GENERAL TRANSCRIPTION FACTOR IIH SUBUNIT 3"/>
    <property type="match status" value="1"/>
</dbReference>
<accession>A0A642V2W3</accession>
<dbReference type="AlphaFoldDB" id="A0A642V2W3"/>
<comment type="caution">
    <text evidence="16">The sequence shown here is derived from an EMBL/GenBank/DDBJ whole genome shotgun (WGS) entry which is preliminary data.</text>
</comment>
<sequence length="311" mass="34198">MGWDKLKDEISLRQAVSALLVFMNAHIAMNNSNKVAVISAHTSGARFLYPVAEGMGMGDGHKTGERIAHGQTMYRQFRELDDVVITQLERLLEEERESETETETSAVSGAMSLGLSYINRACEMADDTRMASRMFLLSVSGGLTAQYIPAMNCIFAAQKRRIPIDVCKLGGDTVFLQQACDSTNGTYMKLDHPKGLIKYLMSAFTIQPGLRAHVNLATQKEVDFRAACFVTNNVVDVGYVCSVCLCIMSLIPESRECPMCSTKFDPEIVARFQKKPVVKKKVLKKKKPKQSTDSATPSQPGTPSVNGTPNP</sequence>
<evidence type="ECO:0000256" key="4">
    <source>
        <dbReference type="ARBA" id="ARBA00021280"/>
    </source>
</evidence>
<dbReference type="Proteomes" id="UP000761534">
    <property type="component" value="Unassembled WGS sequence"/>
</dbReference>
<reference evidence="16" key="1">
    <citation type="journal article" date="2019" name="G3 (Bethesda)">
        <title>Genome Assemblies of Two Rare Opportunistic Yeast Pathogens: Diutina rugosa (syn. Candida rugosa) and Trichomonascus ciferrii (syn. Candida ciferrii).</title>
        <authorList>
            <person name="Mixao V."/>
            <person name="Saus E."/>
            <person name="Hansen A.P."/>
            <person name="Lass-Florl C."/>
            <person name="Gabaldon T."/>
        </authorList>
    </citation>
    <scope>NUCLEOTIDE SEQUENCE</scope>
    <source>
        <strain evidence="16">CBS 4856</strain>
    </source>
</reference>